<reference evidence="1" key="3">
    <citation type="journal article" date="2017" name="Nature">
        <title>Genome sequence of the progenitor of the wheat D genome Aegilops tauschii.</title>
        <authorList>
            <person name="Luo M.C."/>
            <person name="Gu Y.Q."/>
            <person name="Puiu D."/>
            <person name="Wang H."/>
            <person name="Twardziok S.O."/>
            <person name="Deal K.R."/>
            <person name="Huo N."/>
            <person name="Zhu T."/>
            <person name="Wang L."/>
            <person name="Wang Y."/>
            <person name="McGuire P.E."/>
            <person name="Liu S."/>
            <person name="Long H."/>
            <person name="Ramasamy R.K."/>
            <person name="Rodriguez J.C."/>
            <person name="Van S.L."/>
            <person name="Yuan L."/>
            <person name="Wang Z."/>
            <person name="Xia Z."/>
            <person name="Xiao L."/>
            <person name="Anderson O.D."/>
            <person name="Ouyang S."/>
            <person name="Liang Y."/>
            <person name="Zimin A.V."/>
            <person name="Pertea G."/>
            <person name="Qi P."/>
            <person name="Bennetzen J.L."/>
            <person name="Dai X."/>
            <person name="Dawson M.W."/>
            <person name="Muller H.G."/>
            <person name="Kugler K."/>
            <person name="Rivarola-Duarte L."/>
            <person name="Spannagl M."/>
            <person name="Mayer K.F.X."/>
            <person name="Lu F.H."/>
            <person name="Bevan M.W."/>
            <person name="Leroy P."/>
            <person name="Li P."/>
            <person name="You F.M."/>
            <person name="Sun Q."/>
            <person name="Liu Z."/>
            <person name="Lyons E."/>
            <person name="Wicker T."/>
            <person name="Salzberg S.L."/>
            <person name="Devos K.M."/>
            <person name="Dvorak J."/>
        </authorList>
    </citation>
    <scope>NUCLEOTIDE SEQUENCE [LARGE SCALE GENOMIC DNA]</scope>
    <source>
        <strain evidence="1">cv. AL8/78</strain>
    </source>
</reference>
<organism evidence="1 2">
    <name type="scientific">Aegilops tauschii subsp. strangulata</name>
    <name type="common">Goatgrass</name>
    <dbReference type="NCBI Taxonomy" id="200361"/>
    <lineage>
        <taxon>Eukaryota</taxon>
        <taxon>Viridiplantae</taxon>
        <taxon>Streptophyta</taxon>
        <taxon>Embryophyta</taxon>
        <taxon>Tracheophyta</taxon>
        <taxon>Spermatophyta</taxon>
        <taxon>Magnoliopsida</taxon>
        <taxon>Liliopsida</taxon>
        <taxon>Poales</taxon>
        <taxon>Poaceae</taxon>
        <taxon>BOP clade</taxon>
        <taxon>Pooideae</taxon>
        <taxon>Triticodae</taxon>
        <taxon>Triticeae</taxon>
        <taxon>Triticinae</taxon>
        <taxon>Aegilops</taxon>
    </lineage>
</organism>
<name>A0A453JFE3_AEGTS</name>
<keyword evidence="2" id="KW-1185">Reference proteome</keyword>
<dbReference type="AlphaFoldDB" id="A0A453JFE3"/>
<dbReference type="Gramene" id="AET5Gv20026700.3">
    <property type="protein sequence ID" value="AET5Gv20026700.3"/>
    <property type="gene ID" value="AET5Gv20026700"/>
</dbReference>
<dbReference type="EnsemblPlants" id="AET5Gv20026700.3">
    <property type="protein sequence ID" value="AET5Gv20026700.3"/>
    <property type="gene ID" value="AET5Gv20026700"/>
</dbReference>
<accession>A0A453JFE3</accession>
<reference evidence="2" key="2">
    <citation type="journal article" date="2017" name="Nat. Plants">
        <title>The Aegilops tauschii genome reveals multiple impacts of transposons.</title>
        <authorList>
            <person name="Zhao G."/>
            <person name="Zou C."/>
            <person name="Li K."/>
            <person name="Wang K."/>
            <person name="Li T."/>
            <person name="Gao L."/>
            <person name="Zhang X."/>
            <person name="Wang H."/>
            <person name="Yang Z."/>
            <person name="Liu X."/>
            <person name="Jiang W."/>
            <person name="Mao L."/>
            <person name="Kong X."/>
            <person name="Jiao Y."/>
            <person name="Jia J."/>
        </authorList>
    </citation>
    <scope>NUCLEOTIDE SEQUENCE [LARGE SCALE GENOMIC DNA]</scope>
    <source>
        <strain evidence="2">cv. AL8/78</strain>
    </source>
</reference>
<sequence>MLPVTVCGCVYEICEGSSAEFCTRFSLLTNILSTDFLQLQVHLYVALNLNNI</sequence>
<dbReference type="Proteomes" id="UP000015105">
    <property type="component" value="Chromosome 5D"/>
</dbReference>
<reference evidence="1" key="5">
    <citation type="journal article" date="2021" name="G3 (Bethesda)">
        <title>Aegilops tauschii genome assembly Aet v5.0 features greater sequence contiguity and improved annotation.</title>
        <authorList>
            <person name="Wang L."/>
            <person name="Zhu T."/>
            <person name="Rodriguez J.C."/>
            <person name="Deal K.R."/>
            <person name="Dubcovsky J."/>
            <person name="McGuire P.E."/>
            <person name="Lux T."/>
            <person name="Spannagl M."/>
            <person name="Mayer K.F.X."/>
            <person name="Baldrich P."/>
            <person name="Meyers B.C."/>
            <person name="Huo N."/>
            <person name="Gu Y.Q."/>
            <person name="Zhou H."/>
            <person name="Devos K.M."/>
            <person name="Bennetzen J.L."/>
            <person name="Unver T."/>
            <person name="Budak H."/>
            <person name="Gulick P.J."/>
            <person name="Galiba G."/>
            <person name="Kalapos B."/>
            <person name="Nelson D.R."/>
            <person name="Li P."/>
            <person name="You F.M."/>
            <person name="Luo M.C."/>
            <person name="Dvorak J."/>
        </authorList>
    </citation>
    <scope>NUCLEOTIDE SEQUENCE [LARGE SCALE GENOMIC DNA]</scope>
    <source>
        <strain evidence="1">cv. AL8/78</strain>
    </source>
</reference>
<reference evidence="2" key="1">
    <citation type="journal article" date="2014" name="Science">
        <title>Ancient hybridizations among the ancestral genomes of bread wheat.</title>
        <authorList>
            <consortium name="International Wheat Genome Sequencing Consortium,"/>
            <person name="Marcussen T."/>
            <person name="Sandve S.R."/>
            <person name="Heier L."/>
            <person name="Spannagl M."/>
            <person name="Pfeifer M."/>
            <person name="Jakobsen K.S."/>
            <person name="Wulff B.B."/>
            <person name="Steuernagel B."/>
            <person name="Mayer K.F."/>
            <person name="Olsen O.A."/>
        </authorList>
    </citation>
    <scope>NUCLEOTIDE SEQUENCE [LARGE SCALE GENOMIC DNA]</scope>
    <source>
        <strain evidence="2">cv. AL8/78</strain>
    </source>
</reference>
<evidence type="ECO:0000313" key="2">
    <source>
        <dbReference type="Proteomes" id="UP000015105"/>
    </source>
</evidence>
<reference evidence="1" key="4">
    <citation type="submission" date="2019-03" db="UniProtKB">
        <authorList>
            <consortium name="EnsemblPlants"/>
        </authorList>
    </citation>
    <scope>IDENTIFICATION</scope>
</reference>
<protein>
    <submittedName>
        <fullName evidence="1">Uncharacterized protein</fullName>
    </submittedName>
</protein>
<evidence type="ECO:0000313" key="1">
    <source>
        <dbReference type="EnsemblPlants" id="AET5Gv20026700.3"/>
    </source>
</evidence>
<proteinExistence type="predicted"/>